<evidence type="ECO:0000256" key="1">
    <source>
        <dbReference type="SAM" id="Phobius"/>
    </source>
</evidence>
<gene>
    <name evidence="3" type="ORF">CALVIDRAFT_566178</name>
</gene>
<dbReference type="Proteomes" id="UP000076738">
    <property type="component" value="Unassembled WGS sequence"/>
</dbReference>
<keyword evidence="1" id="KW-1133">Transmembrane helix</keyword>
<feature type="transmembrane region" description="Helical" evidence="1">
    <location>
        <begin position="177"/>
        <end position="199"/>
    </location>
</feature>
<reference evidence="3 4" key="1">
    <citation type="journal article" date="2016" name="Mol. Biol. Evol.">
        <title>Comparative Genomics of Early-Diverging Mushroom-Forming Fungi Provides Insights into the Origins of Lignocellulose Decay Capabilities.</title>
        <authorList>
            <person name="Nagy L.G."/>
            <person name="Riley R."/>
            <person name="Tritt A."/>
            <person name="Adam C."/>
            <person name="Daum C."/>
            <person name="Floudas D."/>
            <person name="Sun H."/>
            <person name="Yadav J.S."/>
            <person name="Pangilinan J."/>
            <person name="Larsson K.H."/>
            <person name="Matsuura K."/>
            <person name="Barry K."/>
            <person name="Labutti K."/>
            <person name="Kuo R."/>
            <person name="Ohm R.A."/>
            <person name="Bhattacharya S.S."/>
            <person name="Shirouzu T."/>
            <person name="Yoshinaga Y."/>
            <person name="Martin F.M."/>
            <person name="Grigoriev I.V."/>
            <person name="Hibbett D.S."/>
        </authorList>
    </citation>
    <scope>NUCLEOTIDE SEQUENCE [LARGE SCALE GENOMIC DNA]</scope>
    <source>
        <strain evidence="3 4">TUFC12733</strain>
    </source>
</reference>
<dbReference type="AlphaFoldDB" id="A0A167JVI4"/>
<dbReference type="STRING" id="1330018.A0A167JVI4"/>
<feature type="domain" description="DUF6535" evidence="2">
    <location>
        <begin position="5"/>
        <end position="172"/>
    </location>
</feature>
<accession>A0A167JVI4</accession>
<dbReference type="EMBL" id="KV417298">
    <property type="protein sequence ID" value="KZO93955.1"/>
    <property type="molecule type" value="Genomic_DNA"/>
</dbReference>
<keyword evidence="1" id="KW-0812">Transmembrane</keyword>
<name>A0A167JVI4_CALVF</name>
<evidence type="ECO:0000313" key="4">
    <source>
        <dbReference type="Proteomes" id="UP000076738"/>
    </source>
</evidence>
<sequence>MSNCDYEDDELIALSNQALDNFLLVITVFCAVVAPCFLVSISMLPPDVQKETLDTLLQISTHFPTNQTTPASPVIYPPEETSSNSYRLLLATNVLWLLALAISLVALILVMLIKQWSLNVRIRFRLPGDWNPDASRKTMRQWGTMLHSSLLPIFLHTAMALFLIGLILFTWQSNEGLGIMLTSLVGITAIAVPVFGYWIRNGL</sequence>
<feature type="transmembrane region" description="Helical" evidence="1">
    <location>
        <begin position="22"/>
        <end position="44"/>
    </location>
</feature>
<keyword evidence="4" id="KW-1185">Reference proteome</keyword>
<evidence type="ECO:0000313" key="3">
    <source>
        <dbReference type="EMBL" id="KZO93955.1"/>
    </source>
</evidence>
<protein>
    <recommendedName>
        <fullName evidence="2">DUF6535 domain-containing protein</fullName>
    </recommendedName>
</protein>
<feature type="transmembrane region" description="Helical" evidence="1">
    <location>
        <begin position="149"/>
        <end position="171"/>
    </location>
</feature>
<organism evidence="3 4">
    <name type="scientific">Calocera viscosa (strain TUFC12733)</name>
    <dbReference type="NCBI Taxonomy" id="1330018"/>
    <lineage>
        <taxon>Eukaryota</taxon>
        <taxon>Fungi</taxon>
        <taxon>Dikarya</taxon>
        <taxon>Basidiomycota</taxon>
        <taxon>Agaricomycotina</taxon>
        <taxon>Dacrymycetes</taxon>
        <taxon>Dacrymycetales</taxon>
        <taxon>Dacrymycetaceae</taxon>
        <taxon>Calocera</taxon>
    </lineage>
</organism>
<dbReference type="InterPro" id="IPR045338">
    <property type="entry name" value="DUF6535"/>
</dbReference>
<keyword evidence="1" id="KW-0472">Membrane</keyword>
<dbReference type="Pfam" id="PF20153">
    <property type="entry name" value="DUF6535"/>
    <property type="match status" value="1"/>
</dbReference>
<evidence type="ECO:0000259" key="2">
    <source>
        <dbReference type="Pfam" id="PF20153"/>
    </source>
</evidence>
<feature type="transmembrane region" description="Helical" evidence="1">
    <location>
        <begin position="94"/>
        <end position="113"/>
    </location>
</feature>
<proteinExistence type="predicted"/>